<sequence length="84" mass="9953">MTLGEFARKHKTLFWSTNAYDQLDERAVVEAVLNYGDWETVRELADIIGYKKMASVFSEDAHLPRSNYYPKIVSYFDRFFKKYA</sequence>
<proteinExistence type="predicted"/>
<dbReference type="EMBL" id="PCYL01000019">
    <property type="protein sequence ID" value="PIR46936.1"/>
    <property type="molecule type" value="Genomic_DNA"/>
</dbReference>
<reference evidence="1 2" key="1">
    <citation type="submission" date="2017-09" db="EMBL/GenBank/DDBJ databases">
        <title>Depth-based differentiation of microbial function through sediment-hosted aquifers and enrichment of novel symbionts in the deep terrestrial subsurface.</title>
        <authorList>
            <person name="Probst A.J."/>
            <person name="Ladd B."/>
            <person name="Jarett J.K."/>
            <person name="Geller-Mcgrath D.E."/>
            <person name="Sieber C.M."/>
            <person name="Emerson J.B."/>
            <person name="Anantharaman K."/>
            <person name="Thomas B.C."/>
            <person name="Malmstrom R."/>
            <person name="Stieglmeier M."/>
            <person name="Klingl A."/>
            <person name="Woyke T."/>
            <person name="Ryan C.M."/>
            <person name="Banfield J.F."/>
        </authorList>
    </citation>
    <scope>NUCLEOTIDE SEQUENCE [LARGE SCALE GENOMIC DNA]</scope>
    <source>
        <strain evidence="1">CG10_big_fil_rev_8_21_14_0_10_45_14</strain>
    </source>
</reference>
<accession>A0A2H0RKH8</accession>
<organism evidence="1 2">
    <name type="scientific">Candidatus Vogelbacteria bacterium CG10_big_fil_rev_8_21_14_0_10_45_14</name>
    <dbReference type="NCBI Taxonomy" id="1975042"/>
    <lineage>
        <taxon>Bacteria</taxon>
        <taxon>Candidatus Vogeliibacteriota</taxon>
    </lineage>
</organism>
<dbReference type="AlphaFoldDB" id="A0A2H0RKH8"/>
<gene>
    <name evidence="1" type="ORF">COV07_01585</name>
</gene>
<comment type="caution">
    <text evidence="1">The sequence shown here is derived from an EMBL/GenBank/DDBJ whole genome shotgun (WGS) entry which is preliminary data.</text>
</comment>
<dbReference type="Proteomes" id="UP000230833">
    <property type="component" value="Unassembled WGS sequence"/>
</dbReference>
<evidence type="ECO:0000313" key="1">
    <source>
        <dbReference type="EMBL" id="PIR46936.1"/>
    </source>
</evidence>
<name>A0A2H0RKH8_9BACT</name>
<protein>
    <submittedName>
        <fullName evidence="1">Uncharacterized protein</fullName>
    </submittedName>
</protein>
<evidence type="ECO:0000313" key="2">
    <source>
        <dbReference type="Proteomes" id="UP000230833"/>
    </source>
</evidence>